<dbReference type="GO" id="GO:0005886">
    <property type="term" value="C:plasma membrane"/>
    <property type="evidence" value="ECO:0000318"/>
    <property type="project" value="GO_Central"/>
</dbReference>
<reference evidence="3" key="1">
    <citation type="submission" date="2015-02" db="EMBL/GenBank/DDBJ databases">
        <title>Genome sequencing for Strongylocentrotus purpuratus.</title>
        <authorList>
            <person name="Murali S."/>
            <person name="Liu Y."/>
            <person name="Vee V."/>
            <person name="English A."/>
            <person name="Wang M."/>
            <person name="Skinner E."/>
            <person name="Han Y."/>
            <person name="Muzny D.M."/>
            <person name="Worley K.C."/>
            <person name="Gibbs R.A."/>
        </authorList>
    </citation>
    <scope>NUCLEOTIDE SEQUENCE</scope>
</reference>
<keyword evidence="1" id="KW-0812">Transmembrane</keyword>
<dbReference type="InParanoid" id="A0A7M7NIU5"/>
<dbReference type="GeneID" id="115922357"/>
<evidence type="ECO:0000256" key="1">
    <source>
        <dbReference type="SAM" id="Phobius"/>
    </source>
</evidence>
<accession>A0A7M7NIU5</accession>
<name>A0A7M7NIU5_STRPU</name>
<evidence type="ECO:0000313" key="2">
    <source>
        <dbReference type="EnsemblMetazoa" id="XP_030837121"/>
    </source>
</evidence>
<keyword evidence="3" id="KW-1185">Reference proteome</keyword>
<dbReference type="Gene3D" id="1.20.1250.20">
    <property type="entry name" value="MFS general substrate transporter like domains"/>
    <property type="match status" value="1"/>
</dbReference>
<dbReference type="Pfam" id="PF07690">
    <property type="entry name" value="MFS_1"/>
    <property type="match status" value="1"/>
</dbReference>
<dbReference type="SUPFAM" id="SSF103473">
    <property type="entry name" value="MFS general substrate transporter"/>
    <property type="match status" value="1"/>
</dbReference>
<dbReference type="InterPro" id="IPR036259">
    <property type="entry name" value="MFS_trans_sf"/>
</dbReference>
<feature type="transmembrane region" description="Helical" evidence="1">
    <location>
        <begin position="115"/>
        <end position="139"/>
    </location>
</feature>
<keyword evidence="1" id="KW-1133">Transmembrane helix</keyword>
<dbReference type="InterPro" id="IPR050327">
    <property type="entry name" value="Proton-linked_MCT"/>
</dbReference>
<sequence length="261" mass="28744">MVSKTLKLRSARGADEPPTDSRRHVVLLATFFFLVLEAGVLKSYGVLLSPMVFQLDSNFATIGVIFSLSWTLEYTCAVIVKPLVNRIDPNKISMAGGLIAGVALTTSSFTRTTWALGTLFIFFGIGQSMVLVPAIICLHRHYKERFAFASSFAFVGSLVGVLILPIVTEVLIESYGPHNALLILGGLCLNMFPIGLVLKLPKEKHKQPSVLTCKHLLESVDAGSTRTKEFPSEKNVSQTHQVECHILQNLGYNLIILWEKK</sequence>
<dbReference type="InterPro" id="IPR011701">
    <property type="entry name" value="MFS"/>
</dbReference>
<keyword evidence="1" id="KW-0472">Membrane</keyword>
<proteinExistence type="predicted"/>
<feature type="transmembrane region" description="Helical" evidence="1">
    <location>
        <begin position="180"/>
        <end position="198"/>
    </location>
</feature>
<dbReference type="AlphaFoldDB" id="A0A7M7NIU5"/>
<dbReference type="KEGG" id="spu:115922357"/>
<dbReference type="OrthoDB" id="6499973at2759"/>
<feature type="transmembrane region" description="Helical" evidence="1">
    <location>
        <begin position="92"/>
        <end position="109"/>
    </location>
</feature>
<feature type="transmembrane region" description="Helical" evidence="1">
    <location>
        <begin position="25"/>
        <end position="47"/>
    </location>
</feature>
<dbReference type="OMA" id="MNVMEIR"/>
<evidence type="ECO:0000313" key="3">
    <source>
        <dbReference type="Proteomes" id="UP000007110"/>
    </source>
</evidence>
<dbReference type="RefSeq" id="XP_030837121.1">
    <property type="nucleotide sequence ID" value="XM_030981261.1"/>
</dbReference>
<reference evidence="2" key="2">
    <citation type="submission" date="2021-01" db="UniProtKB">
        <authorList>
            <consortium name="EnsemblMetazoa"/>
        </authorList>
    </citation>
    <scope>IDENTIFICATION</scope>
</reference>
<protein>
    <submittedName>
        <fullName evidence="2">Uncharacterized protein</fullName>
    </submittedName>
</protein>
<organism evidence="2 3">
    <name type="scientific">Strongylocentrotus purpuratus</name>
    <name type="common">Purple sea urchin</name>
    <dbReference type="NCBI Taxonomy" id="7668"/>
    <lineage>
        <taxon>Eukaryota</taxon>
        <taxon>Metazoa</taxon>
        <taxon>Echinodermata</taxon>
        <taxon>Eleutherozoa</taxon>
        <taxon>Echinozoa</taxon>
        <taxon>Echinoidea</taxon>
        <taxon>Euechinoidea</taxon>
        <taxon>Echinacea</taxon>
        <taxon>Camarodonta</taxon>
        <taxon>Echinidea</taxon>
        <taxon>Strongylocentrotidae</taxon>
        <taxon>Strongylocentrotus</taxon>
    </lineage>
</organism>
<feature type="transmembrane region" description="Helical" evidence="1">
    <location>
        <begin position="59"/>
        <end position="80"/>
    </location>
</feature>
<dbReference type="PANTHER" id="PTHR11360:SF303">
    <property type="entry name" value="MAJOR FACILITATOR SUPERFAMILY (MFS) PROFILE DOMAIN-CONTAINING PROTEIN"/>
    <property type="match status" value="1"/>
</dbReference>
<dbReference type="Proteomes" id="UP000007110">
    <property type="component" value="Unassembled WGS sequence"/>
</dbReference>
<dbReference type="EnsemblMetazoa" id="XM_030981261">
    <property type="protein sequence ID" value="XP_030837121"/>
    <property type="gene ID" value="LOC115922357"/>
</dbReference>
<dbReference type="PANTHER" id="PTHR11360">
    <property type="entry name" value="MONOCARBOXYLATE TRANSPORTER"/>
    <property type="match status" value="1"/>
</dbReference>
<dbReference type="GO" id="GO:0008028">
    <property type="term" value="F:monocarboxylic acid transmembrane transporter activity"/>
    <property type="evidence" value="ECO:0000318"/>
    <property type="project" value="GO_Central"/>
</dbReference>
<feature type="transmembrane region" description="Helical" evidence="1">
    <location>
        <begin position="146"/>
        <end position="168"/>
    </location>
</feature>